<evidence type="ECO:0000256" key="5">
    <source>
        <dbReference type="PROSITE-ProRule" id="PRU00169"/>
    </source>
</evidence>
<dbReference type="AlphaFoldDB" id="A0A974P4V3"/>
<feature type="domain" description="Response regulatory" evidence="7">
    <location>
        <begin position="90"/>
        <end position="207"/>
    </location>
</feature>
<keyword evidence="4" id="KW-0902">Two-component regulatory system</keyword>
<proteinExistence type="predicted"/>
<dbReference type="InterPro" id="IPR036890">
    <property type="entry name" value="HATPase_C_sf"/>
</dbReference>
<dbReference type="PROSITE" id="PS50109">
    <property type="entry name" value="HIS_KIN"/>
    <property type="match status" value="1"/>
</dbReference>
<dbReference type="InterPro" id="IPR005467">
    <property type="entry name" value="His_kinase_dom"/>
</dbReference>
<dbReference type="InterPro" id="IPR003594">
    <property type="entry name" value="HATPase_dom"/>
</dbReference>
<dbReference type="GO" id="GO:0000160">
    <property type="term" value="P:phosphorelay signal transduction system"/>
    <property type="evidence" value="ECO:0007669"/>
    <property type="project" value="UniProtKB-KW"/>
</dbReference>
<dbReference type="PRINTS" id="PR00344">
    <property type="entry name" value="BCTRLSENSOR"/>
</dbReference>
<dbReference type="InterPro" id="IPR001789">
    <property type="entry name" value="Sig_transdc_resp-reg_receiver"/>
</dbReference>
<dbReference type="InterPro" id="IPR004358">
    <property type="entry name" value="Sig_transdc_His_kin-like_C"/>
</dbReference>
<dbReference type="Gene3D" id="3.40.50.2300">
    <property type="match status" value="1"/>
</dbReference>
<keyword evidence="3 5" id="KW-0597">Phosphoprotein</keyword>
<dbReference type="GO" id="GO:0004673">
    <property type="term" value="F:protein histidine kinase activity"/>
    <property type="evidence" value="ECO:0007669"/>
    <property type="project" value="UniProtKB-EC"/>
</dbReference>
<dbReference type="EMBL" id="CP068570">
    <property type="protein sequence ID" value="QQZ50698.1"/>
    <property type="molecule type" value="Genomic_DNA"/>
</dbReference>
<dbReference type="PANTHER" id="PTHR45339:SF1">
    <property type="entry name" value="HYBRID SIGNAL TRANSDUCTION HISTIDINE KINASE J"/>
    <property type="match status" value="1"/>
</dbReference>
<protein>
    <recommendedName>
        <fullName evidence="2">histidine kinase</fullName>
        <ecNumber evidence="2">2.7.13.3</ecNumber>
    </recommendedName>
</protein>
<comment type="catalytic activity">
    <reaction evidence="1">
        <text>ATP + protein L-histidine = ADP + protein N-phospho-L-histidine.</text>
        <dbReference type="EC" id="2.7.13.3"/>
    </reaction>
</comment>
<accession>A0A974P4V3</accession>
<reference evidence="8" key="1">
    <citation type="submission" date="2021-01" db="EMBL/GenBank/DDBJ databases">
        <title>Genome sequence of Phenylobacterium sp. 20VBR1 isolated from a valley glaceir, Ny-Alesund, Svalbard.</title>
        <authorList>
            <person name="Thomas F.A."/>
            <person name="Krishnan K.P."/>
            <person name="Sinha R.K."/>
        </authorList>
    </citation>
    <scope>NUCLEOTIDE SEQUENCE</scope>
    <source>
        <strain evidence="8">20VBR1</strain>
    </source>
</reference>
<name>A0A974P4V3_9CAUL</name>
<dbReference type="Pfam" id="PF02518">
    <property type="entry name" value="HATPase_c"/>
    <property type="match status" value="1"/>
</dbReference>
<feature type="domain" description="Histidine kinase" evidence="6">
    <location>
        <begin position="1"/>
        <end position="72"/>
    </location>
</feature>
<sequence>MIDTGPGMTDEQIGGLFTAYGQLSNSVARTHGGTGLGLNISRELARLMGGELVAQSAPGQGATFRLSLDLAVGQADVTAEDAPQEHTGLRVLIVDDHEINRRAFTLILRDAVDFISTAENGQDALDTLALEAFDIVLMDLNMPKMGGLEATRALRAGTGPNRRTPVIALTASAARTEIDVCLAAGMNAFVMKPVEAAELFGAIERVLDAAAVAAAA</sequence>
<evidence type="ECO:0000256" key="4">
    <source>
        <dbReference type="ARBA" id="ARBA00023012"/>
    </source>
</evidence>
<evidence type="ECO:0000256" key="2">
    <source>
        <dbReference type="ARBA" id="ARBA00012438"/>
    </source>
</evidence>
<dbReference type="EC" id="2.7.13.3" evidence="2"/>
<dbReference type="SUPFAM" id="SSF55874">
    <property type="entry name" value="ATPase domain of HSP90 chaperone/DNA topoisomerase II/histidine kinase"/>
    <property type="match status" value="1"/>
</dbReference>
<organism evidence="8">
    <name type="scientific">Phenylobacterium glaciei</name>
    <dbReference type="NCBI Taxonomy" id="2803784"/>
    <lineage>
        <taxon>Bacteria</taxon>
        <taxon>Pseudomonadati</taxon>
        <taxon>Pseudomonadota</taxon>
        <taxon>Alphaproteobacteria</taxon>
        <taxon>Caulobacterales</taxon>
        <taxon>Caulobacteraceae</taxon>
        <taxon>Phenylobacterium</taxon>
    </lineage>
</organism>
<dbReference type="Pfam" id="PF00072">
    <property type="entry name" value="Response_reg"/>
    <property type="match status" value="1"/>
</dbReference>
<evidence type="ECO:0000313" key="8">
    <source>
        <dbReference type="EMBL" id="QQZ50698.1"/>
    </source>
</evidence>
<dbReference type="PANTHER" id="PTHR45339">
    <property type="entry name" value="HYBRID SIGNAL TRANSDUCTION HISTIDINE KINASE J"/>
    <property type="match status" value="1"/>
</dbReference>
<dbReference type="Gene3D" id="3.30.565.10">
    <property type="entry name" value="Histidine kinase-like ATPase, C-terminal domain"/>
    <property type="match status" value="1"/>
</dbReference>
<evidence type="ECO:0000259" key="6">
    <source>
        <dbReference type="PROSITE" id="PS50109"/>
    </source>
</evidence>
<dbReference type="SMART" id="SM00448">
    <property type="entry name" value="REC"/>
    <property type="match status" value="1"/>
</dbReference>
<dbReference type="InterPro" id="IPR011006">
    <property type="entry name" value="CheY-like_superfamily"/>
</dbReference>
<feature type="modified residue" description="4-aspartylphosphate" evidence="5">
    <location>
        <position position="139"/>
    </location>
</feature>
<dbReference type="PROSITE" id="PS50110">
    <property type="entry name" value="RESPONSE_REGULATORY"/>
    <property type="match status" value="1"/>
</dbReference>
<evidence type="ECO:0000259" key="7">
    <source>
        <dbReference type="PROSITE" id="PS50110"/>
    </source>
</evidence>
<dbReference type="CDD" id="cd17546">
    <property type="entry name" value="REC_hyHK_CKI1_RcsC-like"/>
    <property type="match status" value="1"/>
</dbReference>
<evidence type="ECO:0000256" key="1">
    <source>
        <dbReference type="ARBA" id="ARBA00000085"/>
    </source>
</evidence>
<evidence type="ECO:0000256" key="3">
    <source>
        <dbReference type="ARBA" id="ARBA00022553"/>
    </source>
</evidence>
<gene>
    <name evidence="8" type="ORF">JKL49_04570</name>
</gene>
<dbReference type="SUPFAM" id="SSF52172">
    <property type="entry name" value="CheY-like"/>
    <property type="match status" value="1"/>
</dbReference>